<dbReference type="UniPathway" id="UPA00344"/>
<dbReference type="SUPFAM" id="SSF53218">
    <property type="entry name" value="Molybdenum cofactor biosynthesis proteins"/>
    <property type="match status" value="1"/>
</dbReference>
<dbReference type="GO" id="GO:0061599">
    <property type="term" value="F:molybdopterin molybdotransferase activity"/>
    <property type="evidence" value="ECO:0007669"/>
    <property type="project" value="UniProtKB-UniRule"/>
</dbReference>
<dbReference type="Gene3D" id="2.170.190.11">
    <property type="entry name" value="Molybdopterin biosynthesis moea protein, domain 3"/>
    <property type="match status" value="1"/>
</dbReference>
<dbReference type="InterPro" id="IPR036688">
    <property type="entry name" value="MoeA_C_domain_IV_sf"/>
</dbReference>
<sequence>MISVNEAKAILQKLKLSRNVQVLPISSAQGFFLAKPISSQLDVPSFDNSAMDGYAFSWEEGLSQLELVGEAAAGAAEPPKFEKGQAIRIFTGAPMPSGADSVIMQEKVERNGNNIRFNPEDAVRGNHVRYKGTQCKKGDIIAEAGAKITPGLVSLLASVGVKEVPVYQAPKVSIIITGNEIQDLVNELQAGQIYNANGPALESWLRKLQVDEIQAIKVPDQKEAVVDTLAQALDQNDLVIFTGGISVGDYDFVKNAVEENQVEQLFYKLKQRPGKPLYAGQKDGKMVFALPGNPGSVLSCFLQYVKPVIQAWKGDEEAWNHFQELPLAHDFEKKITLTQFLKARIQNGKVEVLQGQESFNLIAFGLASGFVEIPEESFVVESGTLLKFYPW</sequence>
<protein>
    <recommendedName>
        <fullName evidence="6">Molybdopterin molybdenumtransferase</fullName>
        <ecNumber evidence="6">2.10.1.1</ecNumber>
    </recommendedName>
</protein>
<evidence type="ECO:0000259" key="7">
    <source>
        <dbReference type="SMART" id="SM00852"/>
    </source>
</evidence>
<keyword evidence="9" id="KW-1185">Reference proteome</keyword>
<dbReference type="GO" id="GO:0046872">
    <property type="term" value="F:metal ion binding"/>
    <property type="evidence" value="ECO:0007669"/>
    <property type="project" value="UniProtKB-UniRule"/>
</dbReference>
<keyword evidence="6" id="KW-0500">Molybdenum</keyword>
<evidence type="ECO:0000256" key="3">
    <source>
        <dbReference type="ARBA" id="ARBA00010763"/>
    </source>
</evidence>
<dbReference type="GO" id="GO:0006777">
    <property type="term" value="P:Mo-molybdopterin cofactor biosynthetic process"/>
    <property type="evidence" value="ECO:0007669"/>
    <property type="project" value="UniProtKB-UniRule"/>
</dbReference>
<dbReference type="SUPFAM" id="SSF63867">
    <property type="entry name" value="MoeA C-terminal domain-like"/>
    <property type="match status" value="1"/>
</dbReference>
<dbReference type="Proteomes" id="UP000295438">
    <property type="component" value="Unassembled WGS sequence"/>
</dbReference>
<comment type="function">
    <text evidence="1 6">Catalyzes the insertion of molybdate into adenylated molybdopterin with the concomitant release of AMP.</text>
</comment>
<dbReference type="Gene3D" id="2.40.340.10">
    <property type="entry name" value="MoeA, C-terminal, domain IV"/>
    <property type="match status" value="1"/>
</dbReference>
<evidence type="ECO:0000313" key="8">
    <source>
        <dbReference type="EMBL" id="TDK41678.1"/>
    </source>
</evidence>
<dbReference type="SMART" id="SM00852">
    <property type="entry name" value="MoCF_biosynth"/>
    <property type="match status" value="1"/>
</dbReference>
<dbReference type="Pfam" id="PF03454">
    <property type="entry name" value="MoeA_C"/>
    <property type="match status" value="1"/>
</dbReference>
<proteinExistence type="inferred from homology"/>
<dbReference type="Pfam" id="PF03453">
    <property type="entry name" value="MoeA_N"/>
    <property type="match status" value="1"/>
</dbReference>
<comment type="catalytic activity">
    <reaction evidence="5">
        <text>adenylyl-molybdopterin + molybdate = Mo-molybdopterin + AMP + H(+)</text>
        <dbReference type="Rhea" id="RHEA:35047"/>
        <dbReference type="ChEBI" id="CHEBI:15378"/>
        <dbReference type="ChEBI" id="CHEBI:36264"/>
        <dbReference type="ChEBI" id="CHEBI:62727"/>
        <dbReference type="ChEBI" id="CHEBI:71302"/>
        <dbReference type="ChEBI" id="CHEBI:456215"/>
        <dbReference type="EC" id="2.10.1.1"/>
    </reaction>
</comment>
<dbReference type="InterPro" id="IPR005110">
    <property type="entry name" value="MoeA_linker/N"/>
</dbReference>
<dbReference type="EMBL" id="SMUW01000037">
    <property type="protein sequence ID" value="TDK41678.1"/>
    <property type="molecule type" value="Genomic_DNA"/>
</dbReference>
<name>A0A4R5URH4_9BACT</name>
<dbReference type="SUPFAM" id="SSF63882">
    <property type="entry name" value="MoeA N-terminal region -like"/>
    <property type="match status" value="1"/>
</dbReference>
<dbReference type="PANTHER" id="PTHR10192">
    <property type="entry name" value="MOLYBDOPTERIN BIOSYNTHESIS PROTEIN"/>
    <property type="match status" value="1"/>
</dbReference>
<comment type="pathway">
    <text evidence="2 6">Cofactor biosynthesis; molybdopterin biosynthesis.</text>
</comment>
<gene>
    <name evidence="8" type="ORF">E1898_16975</name>
</gene>
<keyword evidence="6" id="KW-0460">Magnesium</keyword>
<reference evidence="8 9" key="1">
    <citation type="submission" date="2019-03" db="EMBL/GenBank/DDBJ databases">
        <title>Algoriphagus aquimaris sp. nov., isolated form marine sediment in Pohang, Korea.</title>
        <authorList>
            <person name="Kim J."/>
            <person name="Yoon S.-H."/>
            <person name="Lee S.-S."/>
        </authorList>
    </citation>
    <scope>NUCLEOTIDE SEQUENCE [LARGE SCALE GENOMIC DNA]</scope>
    <source>
        <strain evidence="8 9">F21</strain>
    </source>
</reference>
<dbReference type="CDD" id="cd00887">
    <property type="entry name" value="MoeA"/>
    <property type="match status" value="1"/>
</dbReference>
<keyword evidence="6" id="KW-0479">Metal-binding</keyword>
<dbReference type="InterPro" id="IPR036135">
    <property type="entry name" value="MoeA_linker/N_sf"/>
</dbReference>
<comment type="cofactor">
    <cofactor evidence="6">
        <name>Mg(2+)</name>
        <dbReference type="ChEBI" id="CHEBI:18420"/>
    </cofactor>
</comment>
<accession>A0A4R5URH4</accession>
<dbReference type="RefSeq" id="WP_133391780.1">
    <property type="nucleotide sequence ID" value="NZ_SMUW01000037.1"/>
</dbReference>
<keyword evidence="4 6" id="KW-0501">Molybdenum cofactor biosynthesis</keyword>
<evidence type="ECO:0000256" key="1">
    <source>
        <dbReference type="ARBA" id="ARBA00002901"/>
    </source>
</evidence>
<evidence type="ECO:0000256" key="4">
    <source>
        <dbReference type="ARBA" id="ARBA00023150"/>
    </source>
</evidence>
<evidence type="ECO:0000313" key="9">
    <source>
        <dbReference type="Proteomes" id="UP000295438"/>
    </source>
</evidence>
<evidence type="ECO:0000256" key="2">
    <source>
        <dbReference type="ARBA" id="ARBA00005046"/>
    </source>
</evidence>
<dbReference type="InterPro" id="IPR001453">
    <property type="entry name" value="MoaB/Mog_dom"/>
</dbReference>
<dbReference type="Gene3D" id="3.90.105.10">
    <property type="entry name" value="Molybdopterin biosynthesis moea protein, domain 2"/>
    <property type="match status" value="1"/>
</dbReference>
<organism evidence="8 9">
    <name type="scientific">Algoriphagus formosus</name>
    <dbReference type="NCBI Taxonomy" id="2007308"/>
    <lineage>
        <taxon>Bacteria</taxon>
        <taxon>Pseudomonadati</taxon>
        <taxon>Bacteroidota</taxon>
        <taxon>Cytophagia</taxon>
        <taxon>Cytophagales</taxon>
        <taxon>Cyclobacteriaceae</taxon>
        <taxon>Algoriphagus</taxon>
    </lineage>
</organism>
<dbReference type="Gene3D" id="3.40.980.10">
    <property type="entry name" value="MoaB/Mog-like domain"/>
    <property type="match status" value="1"/>
</dbReference>
<dbReference type="Pfam" id="PF00994">
    <property type="entry name" value="MoCF_biosynth"/>
    <property type="match status" value="1"/>
</dbReference>
<dbReference type="EC" id="2.10.1.1" evidence="6"/>
<dbReference type="NCBIfam" id="TIGR00177">
    <property type="entry name" value="molyb_syn"/>
    <property type="match status" value="1"/>
</dbReference>
<evidence type="ECO:0000256" key="6">
    <source>
        <dbReference type="RuleBase" id="RU365090"/>
    </source>
</evidence>
<dbReference type="GO" id="GO:0005829">
    <property type="term" value="C:cytosol"/>
    <property type="evidence" value="ECO:0007669"/>
    <property type="project" value="TreeGrafter"/>
</dbReference>
<dbReference type="InterPro" id="IPR036425">
    <property type="entry name" value="MoaB/Mog-like_dom_sf"/>
</dbReference>
<dbReference type="PANTHER" id="PTHR10192:SF5">
    <property type="entry name" value="GEPHYRIN"/>
    <property type="match status" value="1"/>
</dbReference>
<dbReference type="InterPro" id="IPR005111">
    <property type="entry name" value="MoeA_C_domain_IV"/>
</dbReference>
<comment type="similarity">
    <text evidence="3 6">Belongs to the MoeA family.</text>
</comment>
<comment type="caution">
    <text evidence="8">The sequence shown here is derived from an EMBL/GenBank/DDBJ whole genome shotgun (WGS) entry which is preliminary data.</text>
</comment>
<evidence type="ECO:0000256" key="5">
    <source>
        <dbReference type="ARBA" id="ARBA00047317"/>
    </source>
</evidence>
<dbReference type="InterPro" id="IPR038987">
    <property type="entry name" value="MoeA-like"/>
</dbReference>
<dbReference type="AlphaFoldDB" id="A0A4R5URH4"/>
<keyword evidence="6 8" id="KW-0808">Transferase</keyword>
<feature type="domain" description="MoaB/Mog" evidence="7">
    <location>
        <begin position="173"/>
        <end position="311"/>
    </location>
</feature>